<dbReference type="FunFam" id="1.10.238.10:FF:000003">
    <property type="entry name" value="Calmodulin A"/>
    <property type="match status" value="1"/>
</dbReference>
<dbReference type="AlphaFoldDB" id="A0A6G1SFN1"/>
<dbReference type="EMBL" id="GGYP01004260">
    <property type="protein sequence ID" value="MDE49031.1"/>
    <property type="molecule type" value="Transcribed_RNA"/>
</dbReference>
<dbReference type="Gene3D" id="1.10.238.10">
    <property type="entry name" value="EF-hand"/>
    <property type="match status" value="2"/>
</dbReference>
<proteinExistence type="predicted"/>
<evidence type="ECO:0000313" key="3">
    <source>
        <dbReference type="EMBL" id="MDE49031.1"/>
    </source>
</evidence>
<dbReference type="PANTHER" id="PTHR23048">
    <property type="entry name" value="MYOSIN LIGHT CHAIN 1, 3"/>
    <property type="match status" value="1"/>
</dbReference>
<accession>A0A6G1SFN1</accession>
<dbReference type="GO" id="GO:0005859">
    <property type="term" value="C:muscle myosin complex"/>
    <property type="evidence" value="ECO:0007669"/>
    <property type="project" value="TreeGrafter"/>
</dbReference>
<evidence type="ECO:0000256" key="1">
    <source>
        <dbReference type="ARBA" id="ARBA00022737"/>
    </source>
</evidence>
<sequence length="162" mass="18193">MADLKPAEVEKAKLHFDIYDFEGIGKVDAFHLGDLLRSLDLVPTQAAVLKAGGSAKLGEKKLALEEFLPIYSQLKKERDVGSYEDFAECMKVYDKMDNGCMMEAELAHIFMSLGEKLTDQECDDIMKECTQGQTPDEDGNIKYDLFLKKLMAGPFPEEAKEK</sequence>
<dbReference type="InterPro" id="IPR050230">
    <property type="entry name" value="CALM/Myosin/TropC-like"/>
</dbReference>
<dbReference type="InterPro" id="IPR011992">
    <property type="entry name" value="EF-hand-dom_pair"/>
</dbReference>
<keyword evidence="1" id="KW-0677">Repeat</keyword>
<name>A0A6G1SFN1_9ACAR</name>
<keyword evidence="2" id="KW-0514">Muscle protein</keyword>
<organism evidence="3">
    <name type="scientific">Aceria tosichella</name>
    <name type="common">wheat curl mite</name>
    <dbReference type="NCBI Taxonomy" id="561515"/>
    <lineage>
        <taxon>Eukaryota</taxon>
        <taxon>Metazoa</taxon>
        <taxon>Ecdysozoa</taxon>
        <taxon>Arthropoda</taxon>
        <taxon>Chelicerata</taxon>
        <taxon>Arachnida</taxon>
        <taxon>Acari</taxon>
        <taxon>Acariformes</taxon>
        <taxon>Trombidiformes</taxon>
        <taxon>Prostigmata</taxon>
        <taxon>Eupodina</taxon>
        <taxon>Eriophyoidea</taxon>
        <taxon>Eriophyidae</taxon>
        <taxon>Eriophyinae</taxon>
        <taxon>Aceriini</taxon>
        <taxon>Aceria</taxon>
    </lineage>
</organism>
<evidence type="ECO:0000256" key="2">
    <source>
        <dbReference type="ARBA" id="ARBA00023179"/>
    </source>
</evidence>
<dbReference type="PANTHER" id="PTHR23048:SF33">
    <property type="entry name" value="MYOSIN LIGHT CHAIN ALKALI"/>
    <property type="match status" value="1"/>
</dbReference>
<protein>
    <submittedName>
        <fullName evidence="3">Myosin light chain alkali</fullName>
    </submittedName>
</protein>
<reference evidence="3" key="1">
    <citation type="submission" date="2018-10" db="EMBL/GenBank/DDBJ databases">
        <title>Transcriptome assembly of Aceria tosichella (Wheat curl mite) Type 2.</title>
        <authorList>
            <person name="Scully E.D."/>
            <person name="Geib S.M."/>
            <person name="Palmer N.A."/>
            <person name="Gupta A.K."/>
            <person name="Sarath G."/>
            <person name="Tatineni S."/>
        </authorList>
    </citation>
    <scope>NUCLEOTIDE SEQUENCE</scope>
    <source>
        <strain evidence="3">LincolnNE</strain>
    </source>
</reference>
<dbReference type="SUPFAM" id="SSF47473">
    <property type="entry name" value="EF-hand"/>
    <property type="match status" value="1"/>
</dbReference>
<gene>
    <name evidence="3" type="primary">Mlc1_2</name>
    <name evidence="3" type="ORF">g.7399</name>
</gene>